<feature type="transmembrane region" description="Helical" evidence="5">
    <location>
        <begin position="150"/>
        <end position="181"/>
    </location>
</feature>
<feature type="transmembrane region" description="Helical" evidence="5">
    <location>
        <begin position="57"/>
        <end position="78"/>
    </location>
</feature>
<keyword evidence="4 5" id="KW-0472">Membrane</keyword>
<name>A0A7S3X840_9SPIT</name>
<keyword evidence="2 5" id="KW-0812">Transmembrane</keyword>
<sequence length="352" mass="37300">MLAAFFATAALTTTLIIFLYWSKGVRVICMVLSYLAALASIRLCVNAVVTQNFAFPLFLTMSHFVGSAAVAFICAHIWQAERNWPTGQQWVTFFLPVAAAHATSVSVSNIAIVHATISFVEVVSATTPLVTFGTVFLFGQPLRTVLLYPLAVIVMGTIIASEGQVAFSLLGFVLVFSGNILRSVKATMQQILLVKGPDGKAAFTPLEVTACTSLPCAVLMGVWSLLTEGLAPVRALAQANASLAGAFVLSIVVACFLNISVLFTIKELGAVGTQLVGQAKTLLVVLGSMAIFGDQVTPVEAGGFGLVMFGVWSYNYLDTGFKRAAAEKNEKGDLIKKAQGEVTQASCTSEPR</sequence>
<keyword evidence="3 5" id="KW-1133">Transmembrane helix</keyword>
<evidence type="ECO:0000256" key="2">
    <source>
        <dbReference type="ARBA" id="ARBA00022692"/>
    </source>
</evidence>
<dbReference type="InterPro" id="IPR050186">
    <property type="entry name" value="TPT_transporter"/>
</dbReference>
<feature type="transmembrane region" description="Helical" evidence="5">
    <location>
        <begin position="243"/>
        <end position="263"/>
    </location>
</feature>
<evidence type="ECO:0000256" key="3">
    <source>
        <dbReference type="ARBA" id="ARBA00022989"/>
    </source>
</evidence>
<evidence type="ECO:0000256" key="5">
    <source>
        <dbReference type="SAM" id="Phobius"/>
    </source>
</evidence>
<dbReference type="PANTHER" id="PTHR11132">
    <property type="entry name" value="SOLUTE CARRIER FAMILY 35"/>
    <property type="match status" value="1"/>
</dbReference>
<feature type="transmembrane region" description="Helical" evidence="5">
    <location>
        <begin position="299"/>
        <end position="317"/>
    </location>
</feature>
<protein>
    <recommendedName>
        <fullName evidence="6">Sugar phosphate transporter domain-containing protein</fullName>
    </recommendedName>
</protein>
<feature type="domain" description="Sugar phosphate transporter" evidence="6">
    <location>
        <begin position="39"/>
        <end position="315"/>
    </location>
</feature>
<dbReference type="EMBL" id="HBIQ01105767">
    <property type="protein sequence ID" value="CAE0601167.1"/>
    <property type="molecule type" value="Transcribed_RNA"/>
</dbReference>
<evidence type="ECO:0000256" key="1">
    <source>
        <dbReference type="ARBA" id="ARBA00004141"/>
    </source>
</evidence>
<reference evidence="7" key="1">
    <citation type="submission" date="2021-01" db="EMBL/GenBank/DDBJ databases">
        <authorList>
            <person name="Corre E."/>
            <person name="Pelletier E."/>
            <person name="Niang G."/>
            <person name="Scheremetjew M."/>
            <person name="Finn R."/>
            <person name="Kale V."/>
            <person name="Holt S."/>
            <person name="Cochrane G."/>
            <person name="Meng A."/>
            <person name="Brown T."/>
            <person name="Cohen L."/>
        </authorList>
    </citation>
    <scope>NUCLEOTIDE SEQUENCE</scope>
    <source>
        <strain evidence="7">SPMC142</strain>
    </source>
</reference>
<gene>
    <name evidence="7" type="ORF">SACU0126_LOCUS33579</name>
</gene>
<dbReference type="InterPro" id="IPR004853">
    <property type="entry name" value="Sugar_P_trans_dom"/>
</dbReference>
<comment type="subcellular location">
    <subcellularLocation>
        <location evidence="1">Membrane</location>
        <topology evidence="1">Multi-pass membrane protein</topology>
    </subcellularLocation>
</comment>
<proteinExistence type="predicted"/>
<feature type="transmembrane region" description="Helical" evidence="5">
    <location>
        <begin position="90"/>
        <end position="112"/>
    </location>
</feature>
<dbReference type="AlphaFoldDB" id="A0A7S3X840"/>
<organism evidence="7">
    <name type="scientific">Strombidinopsis acuminata</name>
    <dbReference type="NCBI Taxonomy" id="141414"/>
    <lineage>
        <taxon>Eukaryota</taxon>
        <taxon>Sar</taxon>
        <taxon>Alveolata</taxon>
        <taxon>Ciliophora</taxon>
        <taxon>Intramacronucleata</taxon>
        <taxon>Spirotrichea</taxon>
        <taxon>Choreotrichia</taxon>
        <taxon>Choreotrichida</taxon>
        <taxon>Strombidinopsidae</taxon>
        <taxon>Strombidinopsis</taxon>
    </lineage>
</organism>
<dbReference type="Pfam" id="PF03151">
    <property type="entry name" value="TPT"/>
    <property type="match status" value="1"/>
</dbReference>
<dbReference type="GO" id="GO:0016020">
    <property type="term" value="C:membrane"/>
    <property type="evidence" value="ECO:0007669"/>
    <property type="project" value="UniProtKB-SubCell"/>
</dbReference>
<feature type="transmembrane region" description="Helical" evidence="5">
    <location>
        <begin position="24"/>
        <end position="45"/>
    </location>
</feature>
<evidence type="ECO:0000313" key="7">
    <source>
        <dbReference type="EMBL" id="CAE0601167.1"/>
    </source>
</evidence>
<evidence type="ECO:0000259" key="6">
    <source>
        <dbReference type="Pfam" id="PF03151"/>
    </source>
</evidence>
<feature type="transmembrane region" description="Helical" evidence="5">
    <location>
        <begin position="119"/>
        <end position="138"/>
    </location>
</feature>
<evidence type="ECO:0000256" key="4">
    <source>
        <dbReference type="ARBA" id="ARBA00023136"/>
    </source>
</evidence>
<accession>A0A7S3X840</accession>